<sequence>MLLEMGNTTQKKHASGFVTAGSGSTRPKLSADRDPSQTFPFPGKAWLPYPAIFGGTQGEALKHHINLCFYIRRIFIVLY</sequence>
<accession>A0A7W4K9F7</accession>
<gene>
    <name evidence="2" type="ORF">HLH28_14765</name>
</gene>
<reference evidence="2 3" key="1">
    <citation type="submission" date="2020-04" db="EMBL/GenBank/DDBJ databases">
        <title>Description of novel Gluconacetobacter.</title>
        <authorList>
            <person name="Sombolestani A."/>
        </authorList>
    </citation>
    <scope>NUCLEOTIDE SEQUENCE [LARGE SCALE GENOMIC DNA]</scope>
    <source>
        <strain evidence="2 3">LMG 27802</strain>
    </source>
</reference>
<proteinExistence type="predicted"/>
<comment type="caution">
    <text evidence="2">The sequence shown here is derived from an EMBL/GenBank/DDBJ whole genome shotgun (WGS) entry which is preliminary data.</text>
</comment>
<keyword evidence="3" id="KW-1185">Reference proteome</keyword>
<dbReference type="AlphaFoldDB" id="A0A7W4K9F7"/>
<evidence type="ECO:0000313" key="3">
    <source>
        <dbReference type="Proteomes" id="UP000578030"/>
    </source>
</evidence>
<organism evidence="2 3">
    <name type="scientific">Gluconacetobacter tumulisoli</name>
    <dbReference type="NCBI Taxonomy" id="1286189"/>
    <lineage>
        <taxon>Bacteria</taxon>
        <taxon>Pseudomonadati</taxon>
        <taxon>Pseudomonadota</taxon>
        <taxon>Alphaproteobacteria</taxon>
        <taxon>Acetobacterales</taxon>
        <taxon>Acetobacteraceae</taxon>
        <taxon>Gluconacetobacter</taxon>
    </lineage>
</organism>
<feature type="region of interest" description="Disordered" evidence="1">
    <location>
        <begin position="1"/>
        <end position="35"/>
    </location>
</feature>
<evidence type="ECO:0000313" key="2">
    <source>
        <dbReference type="EMBL" id="MBB2202816.1"/>
    </source>
</evidence>
<dbReference type="EMBL" id="JABEQM010000013">
    <property type="protein sequence ID" value="MBB2202816.1"/>
    <property type="molecule type" value="Genomic_DNA"/>
</dbReference>
<evidence type="ECO:0000256" key="1">
    <source>
        <dbReference type="SAM" id="MobiDB-lite"/>
    </source>
</evidence>
<dbReference type="Proteomes" id="UP000578030">
    <property type="component" value="Unassembled WGS sequence"/>
</dbReference>
<protein>
    <submittedName>
        <fullName evidence="2">Uncharacterized protein</fullName>
    </submittedName>
</protein>
<dbReference type="RefSeq" id="WP_182960536.1">
    <property type="nucleotide sequence ID" value="NZ_JABEQM010000013.1"/>
</dbReference>
<name>A0A7W4K9F7_9PROT</name>